<name>A0A8H7UCT4_MORIS</name>
<keyword evidence="5" id="KW-1185">Reference proteome</keyword>
<protein>
    <recommendedName>
        <fullName evidence="3">AB hydrolase-1 domain-containing protein</fullName>
    </recommendedName>
</protein>
<proteinExistence type="inferred from homology"/>
<reference evidence="4" key="1">
    <citation type="submission" date="2020-12" db="EMBL/GenBank/DDBJ databases">
        <title>Metabolic potential, ecology and presence of endohyphal bacteria is reflected in genomic diversity of Mucoromycotina.</title>
        <authorList>
            <person name="Muszewska A."/>
            <person name="Okrasinska A."/>
            <person name="Steczkiewicz K."/>
            <person name="Drgas O."/>
            <person name="Orlowska M."/>
            <person name="Perlinska-Lenart U."/>
            <person name="Aleksandrzak-Piekarczyk T."/>
            <person name="Szatraj K."/>
            <person name="Zielenkiewicz U."/>
            <person name="Pilsyk S."/>
            <person name="Malc E."/>
            <person name="Mieczkowski P."/>
            <person name="Kruszewska J.S."/>
            <person name="Biernat P."/>
            <person name="Pawlowska J."/>
        </authorList>
    </citation>
    <scope>NUCLEOTIDE SEQUENCE</scope>
    <source>
        <strain evidence="4">WA0000067209</strain>
    </source>
</reference>
<dbReference type="Pfam" id="PF00561">
    <property type="entry name" value="Abhydrolase_1"/>
    <property type="match status" value="1"/>
</dbReference>
<dbReference type="EMBL" id="JAEPQZ010000005">
    <property type="protein sequence ID" value="KAG2180876.1"/>
    <property type="molecule type" value="Genomic_DNA"/>
</dbReference>
<evidence type="ECO:0000313" key="4">
    <source>
        <dbReference type="EMBL" id="KAG2180876.1"/>
    </source>
</evidence>
<dbReference type="PANTHER" id="PTHR43329">
    <property type="entry name" value="EPOXIDE HYDROLASE"/>
    <property type="match status" value="1"/>
</dbReference>
<accession>A0A8H7UCT4</accession>
<dbReference type="GO" id="GO:0016787">
    <property type="term" value="F:hydrolase activity"/>
    <property type="evidence" value="ECO:0007669"/>
    <property type="project" value="UniProtKB-KW"/>
</dbReference>
<dbReference type="PRINTS" id="PR00111">
    <property type="entry name" value="ABHYDROLASE"/>
</dbReference>
<evidence type="ECO:0000256" key="2">
    <source>
        <dbReference type="ARBA" id="ARBA00038334"/>
    </source>
</evidence>
<dbReference type="OrthoDB" id="408373at2759"/>
<sequence>MDKYNTNDPTTYRHCTVENLNGIRIHYIDENSSSQKVLLLLHGFPEFWFGWREQIPFLVSKGYRVIAPDLRGFGETSCPESAEVYGHKTVSDDLVALLDYLQIPTVTVVAHDWGGAVAWRFTQYYPERTLAVAVFNTPYFPPNKTYVPLEKVVEALPNFRYQMRFCAADCDQELDADPEAFFKRILRLHTEAAGPLYDAENDSIIRGRPQLERSKAITEEQLKYYVEQYKRNGFHGALNWYRTTKVKYEESKDLDPIIKHPAMMVTASDDKALPPSMASGMHKFIPNLEMQHIENAGHWVLWEQPAECNRLLDGFLSKVYGNSKL</sequence>
<dbReference type="InterPro" id="IPR000639">
    <property type="entry name" value="Epox_hydrolase-like"/>
</dbReference>
<keyword evidence="1" id="KW-0378">Hydrolase</keyword>
<evidence type="ECO:0000259" key="3">
    <source>
        <dbReference type="Pfam" id="PF00561"/>
    </source>
</evidence>
<dbReference type="AlphaFoldDB" id="A0A8H7UCT4"/>
<gene>
    <name evidence="4" type="ORF">INT43_008456</name>
</gene>
<dbReference type="InterPro" id="IPR000073">
    <property type="entry name" value="AB_hydrolase_1"/>
</dbReference>
<dbReference type="Gene3D" id="3.40.50.1820">
    <property type="entry name" value="alpha/beta hydrolase"/>
    <property type="match status" value="1"/>
</dbReference>
<comment type="similarity">
    <text evidence="2">Belongs to the AB hydrolase superfamily. Epoxide hydrolase family.</text>
</comment>
<dbReference type="Proteomes" id="UP000654370">
    <property type="component" value="Unassembled WGS sequence"/>
</dbReference>
<dbReference type="PRINTS" id="PR00412">
    <property type="entry name" value="EPOXHYDRLASE"/>
</dbReference>
<evidence type="ECO:0000256" key="1">
    <source>
        <dbReference type="ARBA" id="ARBA00022801"/>
    </source>
</evidence>
<feature type="domain" description="AB hydrolase-1" evidence="3">
    <location>
        <begin position="37"/>
        <end position="305"/>
    </location>
</feature>
<evidence type="ECO:0000313" key="5">
    <source>
        <dbReference type="Proteomes" id="UP000654370"/>
    </source>
</evidence>
<organism evidence="4 5">
    <name type="scientific">Mortierella isabellina</name>
    <name type="common">Filamentous fungus</name>
    <name type="synonym">Umbelopsis isabellina</name>
    <dbReference type="NCBI Taxonomy" id="91625"/>
    <lineage>
        <taxon>Eukaryota</taxon>
        <taxon>Fungi</taxon>
        <taxon>Fungi incertae sedis</taxon>
        <taxon>Mucoromycota</taxon>
        <taxon>Mucoromycotina</taxon>
        <taxon>Umbelopsidomycetes</taxon>
        <taxon>Umbelopsidales</taxon>
        <taxon>Umbelopsidaceae</taxon>
        <taxon>Umbelopsis</taxon>
    </lineage>
</organism>
<comment type="caution">
    <text evidence="4">The sequence shown here is derived from an EMBL/GenBank/DDBJ whole genome shotgun (WGS) entry which is preliminary data.</text>
</comment>
<dbReference type="InterPro" id="IPR029058">
    <property type="entry name" value="AB_hydrolase_fold"/>
</dbReference>
<dbReference type="SUPFAM" id="SSF53474">
    <property type="entry name" value="alpha/beta-Hydrolases"/>
    <property type="match status" value="1"/>
</dbReference>